<accession>A0A6J4N950</accession>
<proteinExistence type="predicted"/>
<gene>
    <name evidence="2" type="ORF">AVDCRST_MAG32-1350</name>
</gene>
<feature type="compositionally biased region" description="Basic and acidic residues" evidence="1">
    <location>
        <begin position="1"/>
        <end position="12"/>
    </location>
</feature>
<feature type="non-terminal residue" evidence="2">
    <location>
        <position position="220"/>
    </location>
</feature>
<feature type="non-terminal residue" evidence="2">
    <location>
        <position position="1"/>
    </location>
</feature>
<sequence>ALCPEVRPEAPRARQAQGAPRPVPGPPHQPRPHRRRCCRDRGERGQRGAERSRGHPDGRRRRHRCGGPVDLGGHPDGRGARPPRRAGAGLTVGPPGPARRRQGCGAVGRPGARRDPRGEPRRRGPPRHRPRPPAPLRLRLLPVLVPRLALRQRVRLARRRGQPHLVGVRHPAGADPAARPAGRLHDLGRVPDPVGPRVHPGHLRHPVLRLVVQAGQQLVL</sequence>
<protein>
    <submittedName>
        <fullName evidence="2">Secreted protein</fullName>
    </submittedName>
</protein>
<evidence type="ECO:0000313" key="2">
    <source>
        <dbReference type="EMBL" id="CAA9378567.1"/>
    </source>
</evidence>
<feature type="compositionally biased region" description="Low complexity" evidence="1">
    <location>
        <begin position="171"/>
        <end position="181"/>
    </location>
</feature>
<feature type="region of interest" description="Disordered" evidence="1">
    <location>
        <begin position="166"/>
        <end position="185"/>
    </location>
</feature>
<name>A0A6J4N950_9ACTN</name>
<feature type="compositionally biased region" description="Basic and acidic residues" evidence="1">
    <location>
        <begin position="112"/>
        <end position="122"/>
    </location>
</feature>
<reference evidence="2" key="1">
    <citation type="submission" date="2020-02" db="EMBL/GenBank/DDBJ databases">
        <authorList>
            <person name="Meier V. D."/>
        </authorList>
    </citation>
    <scope>NUCLEOTIDE SEQUENCE</scope>
    <source>
        <strain evidence="2">AVDCRST_MAG32</strain>
    </source>
</reference>
<evidence type="ECO:0000256" key="1">
    <source>
        <dbReference type="SAM" id="MobiDB-lite"/>
    </source>
</evidence>
<feature type="compositionally biased region" description="Basic and acidic residues" evidence="1">
    <location>
        <begin position="39"/>
        <end position="57"/>
    </location>
</feature>
<organism evidence="2">
    <name type="scientific">uncultured Nocardioides sp</name>
    <dbReference type="NCBI Taxonomy" id="198441"/>
    <lineage>
        <taxon>Bacteria</taxon>
        <taxon>Bacillati</taxon>
        <taxon>Actinomycetota</taxon>
        <taxon>Actinomycetes</taxon>
        <taxon>Propionibacteriales</taxon>
        <taxon>Nocardioidaceae</taxon>
        <taxon>Nocardioides</taxon>
        <taxon>environmental samples</taxon>
    </lineage>
</organism>
<feature type="region of interest" description="Disordered" evidence="1">
    <location>
        <begin position="1"/>
        <end position="134"/>
    </location>
</feature>
<dbReference type="EMBL" id="CADCUM010000065">
    <property type="protein sequence ID" value="CAA9378567.1"/>
    <property type="molecule type" value="Genomic_DNA"/>
</dbReference>
<dbReference type="AlphaFoldDB" id="A0A6J4N950"/>